<protein>
    <submittedName>
        <fullName evidence="1">Uncharacterized protein</fullName>
    </submittedName>
</protein>
<name>A0ACC0CEJ0_CATRO</name>
<evidence type="ECO:0000313" key="1">
    <source>
        <dbReference type="EMBL" id="KAI5683223.1"/>
    </source>
</evidence>
<accession>A0ACC0CEJ0</accession>
<proteinExistence type="predicted"/>
<sequence length="260" mass="29992">MAMHNYTTGVYNHGHAQSTKLTEEQLIQTEQFRKSHVPPRNILRFFQEQNVGCAISVEKIYNVVDKIKKNRIQGQNTVEEVLCLSAQQGYTVFYRNYDDNNVLSDILWFSTCHGDLDTVFFNIDSLLNIDSLIESKIADIKSSLEYSRVKENFNAKSNPILRNISNKISHLALKKIWVEIKRAPEIIDDPKNKCGHYIRTSHGLPCSCEFITRLSHMLPLQLVDIEAFWKTLEIGGHHPSLQEKDMDMDSEMRALTDLLH</sequence>
<evidence type="ECO:0000313" key="2">
    <source>
        <dbReference type="Proteomes" id="UP001060085"/>
    </source>
</evidence>
<reference evidence="2" key="1">
    <citation type="journal article" date="2023" name="Nat. Plants">
        <title>Single-cell RNA sequencing provides a high-resolution roadmap for understanding the multicellular compartmentation of specialized metabolism.</title>
        <authorList>
            <person name="Sun S."/>
            <person name="Shen X."/>
            <person name="Li Y."/>
            <person name="Li Y."/>
            <person name="Wang S."/>
            <person name="Li R."/>
            <person name="Zhang H."/>
            <person name="Shen G."/>
            <person name="Guo B."/>
            <person name="Wei J."/>
            <person name="Xu J."/>
            <person name="St-Pierre B."/>
            <person name="Chen S."/>
            <person name="Sun C."/>
        </authorList>
    </citation>
    <scope>NUCLEOTIDE SEQUENCE [LARGE SCALE GENOMIC DNA]</scope>
</reference>
<gene>
    <name evidence="1" type="ORF">M9H77_04451</name>
</gene>
<keyword evidence="2" id="KW-1185">Reference proteome</keyword>
<organism evidence="1 2">
    <name type="scientific">Catharanthus roseus</name>
    <name type="common">Madagascar periwinkle</name>
    <name type="synonym">Vinca rosea</name>
    <dbReference type="NCBI Taxonomy" id="4058"/>
    <lineage>
        <taxon>Eukaryota</taxon>
        <taxon>Viridiplantae</taxon>
        <taxon>Streptophyta</taxon>
        <taxon>Embryophyta</taxon>
        <taxon>Tracheophyta</taxon>
        <taxon>Spermatophyta</taxon>
        <taxon>Magnoliopsida</taxon>
        <taxon>eudicotyledons</taxon>
        <taxon>Gunneridae</taxon>
        <taxon>Pentapetalae</taxon>
        <taxon>asterids</taxon>
        <taxon>lamiids</taxon>
        <taxon>Gentianales</taxon>
        <taxon>Apocynaceae</taxon>
        <taxon>Rauvolfioideae</taxon>
        <taxon>Vinceae</taxon>
        <taxon>Catharanthinae</taxon>
        <taxon>Catharanthus</taxon>
    </lineage>
</organism>
<dbReference type="EMBL" id="CM044701">
    <property type="protein sequence ID" value="KAI5683223.1"/>
    <property type="molecule type" value="Genomic_DNA"/>
</dbReference>
<dbReference type="Proteomes" id="UP001060085">
    <property type="component" value="Linkage Group LG01"/>
</dbReference>
<comment type="caution">
    <text evidence="1">The sequence shown here is derived from an EMBL/GenBank/DDBJ whole genome shotgun (WGS) entry which is preliminary data.</text>
</comment>